<dbReference type="Proteomes" id="UP000838412">
    <property type="component" value="Chromosome 9"/>
</dbReference>
<organism evidence="2 3">
    <name type="scientific">Branchiostoma lanceolatum</name>
    <name type="common">Common lancelet</name>
    <name type="synonym">Amphioxus lanceolatum</name>
    <dbReference type="NCBI Taxonomy" id="7740"/>
    <lineage>
        <taxon>Eukaryota</taxon>
        <taxon>Metazoa</taxon>
        <taxon>Chordata</taxon>
        <taxon>Cephalochordata</taxon>
        <taxon>Leptocardii</taxon>
        <taxon>Amphioxiformes</taxon>
        <taxon>Branchiostomatidae</taxon>
        <taxon>Branchiostoma</taxon>
    </lineage>
</organism>
<protein>
    <submittedName>
        <fullName evidence="2">Hypp5286 protein</fullName>
    </submittedName>
</protein>
<evidence type="ECO:0000313" key="2">
    <source>
        <dbReference type="EMBL" id="CAH1274277.1"/>
    </source>
</evidence>
<dbReference type="AlphaFoldDB" id="A0A8K0AE26"/>
<sequence>MSSPGQVNQGLLSALRVLREALKEEKLVLFLGEKISALPQPATLSDWWTSVQDEAEVNTGKLKKLEEDYLQRLGDRPSLSHAALRTLGRFPVIVTTNMDCLVERLVWAPQGIVGECLRIDQLNLLASTWPTLHHDVIVKCFGDSSLHARATVETKKQMEELCTSDGEEARFLEKLFNEQSVLFLGCDPDAPLCCSVLQRFAENSKTRHFVVVPAQQRGVEERGSLSLLHVDLDLPSLAQLLNPSAKPLESPTEKGVPKTSKTDTNVKPGGDIPPGCDVIQLLCLGTGKGTTAVLTGEPSSSMVVLHNSRPVLLVDVGLGVTQSLLHSISPEKFPGAMFVTHNHSDHAGELPLVLGGTAQRRLLAGQPKVKLLCGPKVLEPLKVHRLSEMASQMQPDDAADWLICDPEGDPVYLDDVKHFKLQAVESQHDLPCYGFMLYYKDELILGFSADSGFKAELYDKIFEAPTVVVDGRTPSSKWHASFDEISAYLKSREKRPRAVYVTGYGTAAEYTAEDSALRPLQRGQFYTLWSEENECTELTNEGAL</sequence>
<proteinExistence type="predicted"/>
<evidence type="ECO:0000256" key="1">
    <source>
        <dbReference type="SAM" id="MobiDB-lite"/>
    </source>
</evidence>
<dbReference type="Pfam" id="PF23023">
    <property type="entry name" value="Anti-Pycsar_Apyc1"/>
    <property type="match status" value="1"/>
</dbReference>
<dbReference type="EMBL" id="OV696694">
    <property type="protein sequence ID" value="CAH1274277.1"/>
    <property type="molecule type" value="Genomic_DNA"/>
</dbReference>
<gene>
    <name evidence="2" type="primary">Hypp5286</name>
    <name evidence="2" type="ORF">BLAG_LOCUS25355</name>
</gene>
<dbReference type="Pfam" id="PF13289">
    <property type="entry name" value="SIR2_2"/>
    <property type="match status" value="1"/>
</dbReference>
<dbReference type="Gene3D" id="3.60.15.10">
    <property type="entry name" value="Ribonuclease Z/Hydroxyacylglutathione hydrolase-like"/>
    <property type="match status" value="1"/>
</dbReference>
<name>A0A8K0AE26_BRALA</name>
<feature type="region of interest" description="Disordered" evidence="1">
    <location>
        <begin position="243"/>
        <end position="269"/>
    </location>
</feature>
<dbReference type="InterPro" id="IPR036866">
    <property type="entry name" value="RibonucZ/Hydroxyglut_hydro"/>
</dbReference>
<keyword evidence="3" id="KW-1185">Reference proteome</keyword>
<evidence type="ECO:0000313" key="3">
    <source>
        <dbReference type="Proteomes" id="UP000838412"/>
    </source>
</evidence>
<dbReference type="SUPFAM" id="SSF56281">
    <property type="entry name" value="Metallo-hydrolase/oxidoreductase"/>
    <property type="match status" value="1"/>
</dbReference>
<dbReference type="OrthoDB" id="5981689at2759"/>
<reference evidence="2" key="1">
    <citation type="submission" date="2022-01" db="EMBL/GenBank/DDBJ databases">
        <authorList>
            <person name="Braso-Vives M."/>
        </authorList>
    </citation>
    <scope>NUCLEOTIDE SEQUENCE</scope>
</reference>
<accession>A0A8K0AE26</accession>